<dbReference type="AlphaFoldDB" id="A0A9E2NMH3"/>
<dbReference type="EMBL" id="JAHLFQ010000235">
    <property type="protein sequence ID" value="MBU3805069.1"/>
    <property type="molecule type" value="Genomic_DNA"/>
</dbReference>
<proteinExistence type="predicted"/>
<sequence>MINDLASSKTRQNINQHLDTSEIINRAYTKEVMGALSKIQIGDLLQGQVVLDGEQVMLKLSSGLKLLASLPADVELNKELDFLVVGKECQHLILELAQTPKDEKNMISIVDQAIHDLGINDTSEMRQVIEQFVAKQLPLVKKQLMQLLNFSKNYDIPREALTNLVSQKQVPQQDDLELLTTLKKQGTKALMPTFDDLIETLSPKQSSELVHAFFELLNPHEVKEILLQQIPLLQDEEGVLKQAILSETEEGKWQYTFNKLFDEVLQYWSHDQLNKLSKALIHESLMVHLKSIENDEESEIEKITKLDIRLKQIVKAIREVAKENNEKTYVQPLESTIEVLEKYKMHGQYICFPLQLKEHHTMGELYFFKPKKWKTGQVQGLYIVLALNMPALNKVEVHLVEKSGQVNLKIKVENEIIKKQLMEYEHVFLESMKSSKVPVEKIVVELFDEKKQNSDNHMSPMLCHLDFKV</sequence>
<comment type="caution">
    <text evidence="1">The sequence shown here is derived from an EMBL/GenBank/DDBJ whole genome shotgun (WGS) entry which is preliminary data.</text>
</comment>
<dbReference type="Proteomes" id="UP000824229">
    <property type="component" value="Unassembled WGS sequence"/>
</dbReference>
<gene>
    <name evidence="1" type="ORF">H9872_09985</name>
</gene>
<evidence type="ECO:0000313" key="2">
    <source>
        <dbReference type="Proteomes" id="UP000824229"/>
    </source>
</evidence>
<evidence type="ECO:0000313" key="1">
    <source>
        <dbReference type="EMBL" id="MBU3805069.1"/>
    </source>
</evidence>
<reference evidence="1" key="1">
    <citation type="journal article" date="2021" name="PeerJ">
        <title>Extensive microbial diversity within the chicken gut microbiome revealed by metagenomics and culture.</title>
        <authorList>
            <person name="Gilroy R."/>
            <person name="Ravi A."/>
            <person name="Getino M."/>
            <person name="Pursley I."/>
            <person name="Horton D.L."/>
            <person name="Alikhan N.F."/>
            <person name="Baker D."/>
            <person name="Gharbi K."/>
            <person name="Hall N."/>
            <person name="Watson M."/>
            <person name="Adriaenssens E.M."/>
            <person name="Foster-Nyarko E."/>
            <person name="Jarju S."/>
            <person name="Secka A."/>
            <person name="Antonio M."/>
            <person name="Oren A."/>
            <person name="Chaudhuri R.R."/>
            <person name="La Ragione R."/>
            <person name="Hildebrand F."/>
            <person name="Pallen M.J."/>
        </authorList>
    </citation>
    <scope>NUCLEOTIDE SEQUENCE</scope>
    <source>
        <strain evidence="1">B5-657</strain>
    </source>
</reference>
<name>A0A9E2NMH3_9FIRM</name>
<protein>
    <recommendedName>
        <fullName evidence="3">Flagellar hook-length control protein FliK</fullName>
    </recommendedName>
</protein>
<accession>A0A9E2NMH3</accession>
<reference evidence="1" key="2">
    <citation type="submission" date="2021-04" db="EMBL/GenBank/DDBJ databases">
        <authorList>
            <person name="Gilroy R."/>
        </authorList>
    </citation>
    <scope>NUCLEOTIDE SEQUENCE</scope>
    <source>
        <strain evidence="1">B5-657</strain>
    </source>
</reference>
<organism evidence="1 2">
    <name type="scientific">Candidatus Cellulosilyticum pullistercoris</name>
    <dbReference type="NCBI Taxonomy" id="2838521"/>
    <lineage>
        <taxon>Bacteria</taxon>
        <taxon>Bacillati</taxon>
        <taxon>Bacillota</taxon>
        <taxon>Clostridia</taxon>
        <taxon>Lachnospirales</taxon>
        <taxon>Cellulosilyticaceae</taxon>
        <taxon>Cellulosilyticum</taxon>
    </lineage>
</organism>
<evidence type="ECO:0008006" key="3">
    <source>
        <dbReference type="Google" id="ProtNLM"/>
    </source>
</evidence>